<proteinExistence type="predicted"/>
<evidence type="ECO:0000313" key="4">
    <source>
        <dbReference type="Proteomes" id="UP001199296"/>
    </source>
</evidence>
<keyword evidence="2" id="KW-0472">Membrane</keyword>
<protein>
    <recommendedName>
        <fullName evidence="5">Type 4 fimbrial biogenesis protein PilX N-terminal domain-containing protein</fullName>
    </recommendedName>
</protein>
<evidence type="ECO:0000256" key="1">
    <source>
        <dbReference type="SAM" id="MobiDB-lite"/>
    </source>
</evidence>
<name>A0AAW4WRL2_9FIRM</name>
<reference evidence="3 4" key="1">
    <citation type="submission" date="2021-10" db="EMBL/GenBank/DDBJ databases">
        <authorList>
            <person name="Grouzdev D.S."/>
            <person name="Pantiukh K.S."/>
            <person name="Krutkina M.S."/>
        </authorList>
    </citation>
    <scope>NUCLEOTIDE SEQUENCE [LARGE SCALE GENOMIC DNA]</scope>
    <source>
        <strain evidence="3 4">Z-7514</strain>
    </source>
</reference>
<keyword evidence="4" id="KW-1185">Reference proteome</keyword>
<sequence length="399" mass="44900">MFGKILKNEDGAALVLSLIIILVLIVLIGALANSINNNIGFTKRHEDTTKAFYAAEAGIEYAVNIMINDRSSLEHLVEDEFNVIADSSNYIFESIEGKIFGSNGFTFKSTGKNNDIEKSITASYNITVLPYGLTGDIIDIGNNHYIDGDVGYKTSFDYGNNYKIDGEELQIDPDTSEFEEFVSENYFYPILRNGTEYRTGEYGRYDGNESLEGESFDGDYYKEDPDDEDEESYYRKYIEDYDTNYNGNTPANKFPSLNSLGLSYMDIRDETTKIYGDLSLDGDINGSGTLIVYGNLGFGNNFKINQDGEDFFKILVKGNIYQDQANLNEIKGFVYAEGDIIIRNRFFIEGALYSGGNITLGQSNNTDEANIIYNPEAFEILFDGYTGPSYITIRNWQEQ</sequence>
<evidence type="ECO:0000256" key="2">
    <source>
        <dbReference type="SAM" id="Phobius"/>
    </source>
</evidence>
<dbReference type="EMBL" id="JAJFAT010000001">
    <property type="protein sequence ID" value="MCC3143725.1"/>
    <property type="molecule type" value="Genomic_DNA"/>
</dbReference>
<gene>
    <name evidence="3" type="ORF">LJ207_00095</name>
</gene>
<feature type="region of interest" description="Disordered" evidence="1">
    <location>
        <begin position="206"/>
        <end position="229"/>
    </location>
</feature>
<keyword evidence="2" id="KW-0812">Transmembrane</keyword>
<evidence type="ECO:0000313" key="3">
    <source>
        <dbReference type="EMBL" id="MCC3143725.1"/>
    </source>
</evidence>
<comment type="caution">
    <text evidence="3">The sequence shown here is derived from an EMBL/GenBank/DDBJ whole genome shotgun (WGS) entry which is preliminary data.</text>
</comment>
<dbReference type="AlphaFoldDB" id="A0AAW4WRL2"/>
<keyword evidence="2" id="KW-1133">Transmembrane helix</keyword>
<accession>A0AAW4WRL2</accession>
<feature type="transmembrane region" description="Helical" evidence="2">
    <location>
        <begin position="12"/>
        <end position="32"/>
    </location>
</feature>
<organism evidence="3 4">
    <name type="scientific">Halanaerobium polyolivorans</name>
    <dbReference type="NCBI Taxonomy" id="2886943"/>
    <lineage>
        <taxon>Bacteria</taxon>
        <taxon>Bacillati</taxon>
        <taxon>Bacillota</taxon>
        <taxon>Clostridia</taxon>
        <taxon>Halanaerobiales</taxon>
        <taxon>Halanaerobiaceae</taxon>
        <taxon>Halanaerobium</taxon>
    </lineage>
</organism>
<evidence type="ECO:0008006" key="5">
    <source>
        <dbReference type="Google" id="ProtNLM"/>
    </source>
</evidence>
<dbReference type="RefSeq" id="WP_229342871.1">
    <property type="nucleotide sequence ID" value="NZ_JAJFAT010000001.1"/>
</dbReference>
<dbReference type="Proteomes" id="UP001199296">
    <property type="component" value="Unassembled WGS sequence"/>
</dbReference>